<feature type="non-terminal residue" evidence="9">
    <location>
        <position position="1"/>
    </location>
</feature>
<dbReference type="Gene3D" id="3.40.850.10">
    <property type="entry name" value="Kinesin motor domain"/>
    <property type="match status" value="1"/>
</dbReference>
<protein>
    <recommendedName>
        <fullName evidence="8">Kinesin motor domain-containing protein</fullName>
    </recommendedName>
</protein>
<dbReference type="Proteomes" id="UP001341840">
    <property type="component" value="Unassembled WGS sequence"/>
</dbReference>
<evidence type="ECO:0000313" key="9">
    <source>
        <dbReference type="EMBL" id="MED6214021.1"/>
    </source>
</evidence>
<keyword evidence="10" id="KW-1185">Reference proteome</keyword>
<dbReference type="InterPro" id="IPR044986">
    <property type="entry name" value="KIF15/KIN-12"/>
</dbReference>
<gene>
    <name evidence="9" type="ORF">PIB30_098946</name>
</gene>
<dbReference type="InterPro" id="IPR036961">
    <property type="entry name" value="Kinesin_motor_dom_sf"/>
</dbReference>
<comment type="caution">
    <text evidence="7">Lacks conserved residue(s) required for the propagation of feature annotation.</text>
</comment>
<dbReference type="PANTHER" id="PTHR37739">
    <property type="entry name" value="KINESIN-LIKE PROTEIN KIN-12D"/>
    <property type="match status" value="1"/>
</dbReference>
<sequence length="86" mass="9337">KVVECSNNVAKLLNERTYDATGIALELITKALLMSSLQKGSSKHKGTFVPQCLIDLAGSKRQKTSGAEGERLKEAANINKSYLLWG</sequence>
<name>A0ABU6YVM5_9FABA</name>
<evidence type="ECO:0000256" key="4">
    <source>
        <dbReference type="ARBA" id="ARBA00023054"/>
    </source>
</evidence>
<dbReference type="PANTHER" id="PTHR37739:SF8">
    <property type="entry name" value="KINESIN-LIKE PROTEIN KIN-12D"/>
    <property type="match status" value="1"/>
</dbReference>
<accession>A0ABU6YVM5</accession>
<keyword evidence="3" id="KW-0067">ATP-binding</keyword>
<comment type="similarity">
    <text evidence="6">Belongs to the TRAFAC class myosin-kinesin ATPase superfamily. Kinesin family. KIN-12 subfamily.</text>
</comment>
<evidence type="ECO:0000256" key="3">
    <source>
        <dbReference type="ARBA" id="ARBA00022840"/>
    </source>
</evidence>
<keyword evidence="5" id="KW-0505">Motor protein</keyword>
<reference evidence="9 10" key="1">
    <citation type="journal article" date="2023" name="Plants (Basel)">
        <title>Bridging the Gap: Combining Genomics and Transcriptomics Approaches to Understand Stylosanthes scabra, an Orphan Legume from the Brazilian Caatinga.</title>
        <authorList>
            <person name="Ferreira-Neto J.R.C."/>
            <person name="da Silva M.D."/>
            <person name="Binneck E."/>
            <person name="de Melo N.F."/>
            <person name="da Silva R.H."/>
            <person name="de Melo A.L.T.M."/>
            <person name="Pandolfi V."/>
            <person name="Bustamante F.O."/>
            <person name="Brasileiro-Vidal A.C."/>
            <person name="Benko-Iseppon A.M."/>
        </authorList>
    </citation>
    <scope>NUCLEOTIDE SEQUENCE [LARGE SCALE GENOMIC DNA]</scope>
    <source>
        <tissue evidence="9">Leaves</tissue>
    </source>
</reference>
<evidence type="ECO:0000256" key="7">
    <source>
        <dbReference type="PROSITE-ProRule" id="PRU00283"/>
    </source>
</evidence>
<feature type="domain" description="Kinesin motor" evidence="8">
    <location>
        <begin position="1"/>
        <end position="86"/>
    </location>
</feature>
<keyword evidence="4" id="KW-0175">Coiled coil</keyword>
<evidence type="ECO:0000259" key="8">
    <source>
        <dbReference type="PROSITE" id="PS50067"/>
    </source>
</evidence>
<dbReference type="PROSITE" id="PS50067">
    <property type="entry name" value="KINESIN_MOTOR_2"/>
    <property type="match status" value="1"/>
</dbReference>
<evidence type="ECO:0000256" key="5">
    <source>
        <dbReference type="ARBA" id="ARBA00023175"/>
    </source>
</evidence>
<evidence type="ECO:0000256" key="1">
    <source>
        <dbReference type="ARBA" id="ARBA00022701"/>
    </source>
</evidence>
<dbReference type="SUPFAM" id="SSF52540">
    <property type="entry name" value="P-loop containing nucleoside triphosphate hydrolases"/>
    <property type="match status" value="1"/>
</dbReference>
<dbReference type="EMBL" id="JASCZI010244244">
    <property type="protein sequence ID" value="MED6214021.1"/>
    <property type="molecule type" value="Genomic_DNA"/>
</dbReference>
<keyword evidence="2" id="KW-0547">Nucleotide-binding</keyword>
<dbReference type="Pfam" id="PF00225">
    <property type="entry name" value="Kinesin"/>
    <property type="match status" value="1"/>
</dbReference>
<organism evidence="9 10">
    <name type="scientific">Stylosanthes scabra</name>
    <dbReference type="NCBI Taxonomy" id="79078"/>
    <lineage>
        <taxon>Eukaryota</taxon>
        <taxon>Viridiplantae</taxon>
        <taxon>Streptophyta</taxon>
        <taxon>Embryophyta</taxon>
        <taxon>Tracheophyta</taxon>
        <taxon>Spermatophyta</taxon>
        <taxon>Magnoliopsida</taxon>
        <taxon>eudicotyledons</taxon>
        <taxon>Gunneridae</taxon>
        <taxon>Pentapetalae</taxon>
        <taxon>rosids</taxon>
        <taxon>fabids</taxon>
        <taxon>Fabales</taxon>
        <taxon>Fabaceae</taxon>
        <taxon>Papilionoideae</taxon>
        <taxon>50 kb inversion clade</taxon>
        <taxon>dalbergioids sensu lato</taxon>
        <taxon>Dalbergieae</taxon>
        <taxon>Pterocarpus clade</taxon>
        <taxon>Stylosanthes</taxon>
    </lineage>
</organism>
<proteinExistence type="inferred from homology"/>
<evidence type="ECO:0000256" key="2">
    <source>
        <dbReference type="ARBA" id="ARBA00022741"/>
    </source>
</evidence>
<dbReference type="InterPro" id="IPR001752">
    <property type="entry name" value="Kinesin_motor_dom"/>
</dbReference>
<dbReference type="InterPro" id="IPR027417">
    <property type="entry name" value="P-loop_NTPase"/>
</dbReference>
<evidence type="ECO:0000313" key="10">
    <source>
        <dbReference type="Proteomes" id="UP001341840"/>
    </source>
</evidence>
<comment type="caution">
    <text evidence="9">The sequence shown here is derived from an EMBL/GenBank/DDBJ whole genome shotgun (WGS) entry which is preliminary data.</text>
</comment>
<keyword evidence="1" id="KW-0493">Microtubule</keyword>
<evidence type="ECO:0000256" key="6">
    <source>
        <dbReference type="ARBA" id="ARBA00034488"/>
    </source>
</evidence>